<evidence type="ECO:0000259" key="3">
    <source>
        <dbReference type="PROSITE" id="PS50234"/>
    </source>
</evidence>
<dbReference type="OrthoDB" id="7156875at2"/>
<name>A0A2K9LI94_9GAMM</name>
<feature type="coiled-coil region" evidence="1">
    <location>
        <begin position="646"/>
        <end position="708"/>
    </location>
</feature>
<dbReference type="Proteomes" id="UP000235116">
    <property type="component" value="Chromosome"/>
</dbReference>
<reference evidence="5" key="1">
    <citation type="submission" date="2017-08" db="EMBL/GenBank/DDBJ databases">
        <title>Direct submision.</title>
        <authorList>
            <person name="Kim S.-J."/>
            <person name="Rhee S.-K."/>
        </authorList>
    </citation>
    <scope>NUCLEOTIDE SEQUENCE [LARGE SCALE GENOMIC DNA]</scope>
    <source>
        <strain evidence="5">GI5</strain>
    </source>
</reference>
<dbReference type="Gene3D" id="1.20.120.330">
    <property type="entry name" value="Nucleotidyltransferases domain 2"/>
    <property type="match status" value="1"/>
</dbReference>
<feature type="domain" description="VWFA" evidence="3">
    <location>
        <begin position="75"/>
        <end position="371"/>
    </location>
</feature>
<dbReference type="SUPFAM" id="SSF53300">
    <property type="entry name" value="vWA-like"/>
    <property type="match status" value="1"/>
</dbReference>
<feature type="region of interest" description="Disordered" evidence="2">
    <location>
        <begin position="725"/>
        <end position="753"/>
    </location>
</feature>
<protein>
    <recommendedName>
        <fullName evidence="3">VWFA domain-containing protein</fullName>
    </recommendedName>
</protein>
<dbReference type="KEGG" id="kak:Kalk_05775"/>
<dbReference type="Gene3D" id="3.40.50.410">
    <property type="entry name" value="von Willebrand factor, type A domain"/>
    <property type="match status" value="1"/>
</dbReference>
<sequence length="1770" mass="189747">MKMNTETKLKMEIQARSGASHATKSGMTRGAVLIRMLVSAVLCTSWAQVKADGLASDYDSLPPLISTAGANDRPNVLLMLDTSGSMDYDTTDEDDDGEFDYVGPNHKTSRTVMARQAIGTLLDRFGETVRMGLMAFEPAPSFDYERSGTSPGQYWAGRNLGTLSNYAINLGYLYIPIGSVNPNDSSASTVARINEFRNRLGLDIVSQPAPTSGYYNLFTLDNTYYTSSTDYANDRLVSNGGTPIAGTFRSALQYKNGSLSSSLYHPDISSADSAWPTDNICDEQDYAILITDGLPSVNIAGAAGNERVDEFMPEVEVQARALRAAGVQTYVIGFAIASGTEYLERMAVAGGTDQAYFADDVSQLTAVLDNIFIDIINRTSSGTGAAVVANRGNGLSADFQALYTPEKTYGGRTVKWVGTLQGFFIDENRLLREDTNQDGLLGSYTVDRIIDFVYDSDSKTTTVDRMISTSATDPTQIDTGATITSAIEDIASIWSARNQLAAINDVLFQRPYSSPANTGRRIYTTTDGQTLLNFMQIDPDDLNALEQDEDTLRDNISTLEDEIYGGDSNPTDFDLNDLQTELDNTNNLILLTDDLDGIGEGDLLDAALAVQQEIESVRAATEADIATQRALRDSALTTEAEERADLTQAQSDLAAQQSELDAAQASLDQAELDQTAANQALADAVAALAQAESDRDAAQQALTDSQAAQATAQSERDTAAAAVTTAEGDVATEQSDFDTAEANRDTASSDLNQANDDYSAALSDRDDAQSAYDSAVTSAGEAKSEADAAASDLAQANADLTTAQDALADAQATYPPMHPAIAAAEADVAAAQSAYDVADDAYNTEYQEFQDALDTVDTRDNERTAAQGALNTATTNRSAAQSTYAQAVSDYNSAQSDLSAAQGVLTAAQSDLASKETTLTDANADAATKASELTAAQTAVTEAAADRAAATTARDTADTVVADATAARDAEQADVTAATQVVADAQSDYDAATAARELVDDDLSYLNGLVDKLDAAAAWTDQLLAAADRLRELLGYLSSLGNADAAARSDLLAQIDAIFNELQTLIAGQPDLGINAGLGINTELTNLQSLLDSLNTEIVNVAVLVDDQNAADPLDSIAEIVADIDSKMTQKEAYEAALNEVNSQINSQSYIQYMDDNISGQVGDTDLTYAQRSDIVGWIRGEEITGLRNRTIDYDEDGDEEVWRLADIVNSTPVVVGRPTGLYYSRYGDTTYRNYLNAKFNRRQVVYAGSNDGMLHAFNSGFWDDSQKGYVTQLSGDTSVAHPLGTELWAFIPKAALPHLQFVANTNYAHMALVDGAPQTFDVNIFPNDADHPNGWGTILVVNMRLGGGPFTVRVDDDGDGTDEDVVIRPSVFIFDVTNPEVEPTLIAEISHPEIGYTFGKAALIKNRVASATSGSWSDPAVNEWMLVFGSGPTELDTATSTQQARLYAYDLKEKEWASDWSAEPMVLNLESNAFTGDATSEDWDRDYVDDAVYFGLNTGTAAATDGRVARLRLRSDQGAGSWLSAASIGTLVDVQRSVIGSPLTKADIYGRRWVYFGTGRVLVGSDNANSQQQYFYGVKEPINTDYDLTYGAVSTGTLLDISNIRVFTNPDSIENGPSGVDTPAELIAYMNENNEGWVRSLTDSGTVPSGRSDTSPITYLESVTFSEYIPSDDQCNPEGESYVWSIDYVTGVASKEYYLDSTVINETTGLTEILASTLVGDGKAGELTTLPDGNLVMHDSTGRVIIIDATKGNVSLRRQSWRQIFNIGF</sequence>
<keyword evidence="1" id="KW-0175">Coiled coil</keyword>
<evidence type="ECO:0000256" key="2">
    <source>
        <dbReference type="SAM" id="MobiDB-lite"/>
    </source>
</evidence>
<evidence type="ECO:0000313" key="4">
    <source>
        <dbReference type="EMBL" id="AUM11960.1"/>
    </source>
</evidence>
<dbReference type="RefSeq" id="WP_101893297.1">
    <property type="nucleotide sequence ID" value="NZ_CP022684.1"/>
</dbReference>
<dbReference type="EMBL" id="CP022684">
    <property type="protein sequence ID" value="AUM11960.1"/>
    <property type="molecule type" value="Genomic_DNA"/>
</dbReference>
<dbReference type="PROSITE" id="PS50234">
    <property type="entry name" value="VWFA"/>
    <property type="match status" value="1"/>
</dbReference>
<keyword evidence="5" id="KW-1185">Reference proteome</keyword>
<dbReference type="InterPro" id="IPR002035">
    <property type="entry name" value="VWF_A"/>
</dbReference>
<evidence type="ECO:0000313" key="5">
    <source>
        <dbReference type="Proteomes" id="UP000235116"/>
    </source>
</evidence>
<proteinExistence type="predicted"/>
<gene>
    <name evidence="4" type="ORF">Kalk_05775</name>
</gene>
<evidence type="ECO:0000256" key="1">
    <source>
        <dbReference type="SAM" id="Coils"/>
    </source>
</evidence>
<accession>A0A2K9LI94</accession>
<dbReference type="InterPro" id="IPR036465">
    <property type="entry name" value="vWFA_dom_sf"/>
</dbReference>
<organism evidence="4 5">
    <name type="scientific">Ketobacter alkanivorans</name>
    <dbReference type="NCBI Taxonomy" id="1917421"/>
    <lineage>
        <taxon>Bacteria</taxon>
        <taxon>Pseudomonadati</taxon>
        <taxon>Pseudomonadota</taxon>
        <taxon>Gammaproteobacteria</taxon>
        <taxon>Pseudomonadales</taxon>
        <taxon>Ketobacteraceae</taxon>
        <taxon>Ketobacter</taxon>
    </lineage>
</organism>